<evidence type="ECO:0000256" key="1">
    <source>
        <dbReference type="SAM" id="MobiDB-lite"/>
    </source>
</evidence>
<feature type="compositionally biased region" description="Polar residues" evidence="1">
    <location>
        <begin position="352"/>
        <end position="361"/>
    </location>
</feature>
<protein>
    <submittedName>
        <fullName evidence="2">Uncharacterized protein</fullName>
    </submittedName>
</protein>
<feature type="compositionally biased region" description="Basic and acidic residues" evidence="1">
    <location>
        <begin position="215"/>
        <end position="234"/>
    </location>
</feature>
<feature type="compositionally biased region" description="Basic and acidic residues" evidence="1">
    <location>
        <begin position="247"/>
        <end position="259"/>
    </location>
</feature>
<dbReference type="GeneID" id="20521206"/>
<evidence type="ECO:0000313" key="3">
    <source>
        <dbReference type="Proteomes" id="UP000010094"/>
    </source>
</evidence>
<feature type="region of interest" description="Disordered" evidence="1">
    <location>
        <begin position="154"/>
        <end position="186"/>
    </location>
</feature>
<name>I6ZI58_ENCRO</name>
<dbReference type="HOGENOM" id="CLU_031976_0_0_1"/>
<organism evidence="2 3">
    <name type="scientific">Encephalitozoon romaleae (strain SJ-2008)</name>
    <name type="common">Microsporidian parasite</name>
    <dbReference type="NCBI Taxonomy" id="1178016"/>
    <lineage>
        <taxon>Eukaryota</taxon>
        <taxon>Fungi</taxon>
        <taxon>Fungi incertae sedis</taxon>
        <taxon>Microsporidia</taxon>
        <taxon>Unikaryonidae</taxon>
        <taxon>Encephalitozoon</taxon>
    </lineage>
</organism>
<proteinExistence type="predicted"/>
<evidence type="ECO:0000313" key="2">
    <source>
        <dbReference type="EMBL" id="AFN82908.1"/>
    </source>
</evidence>
<feature type="compositionally biased region" description="Basic and acidic residues" evidence="1">
    <location>
        <begin position="375"/>
        <end position="386"/>
    </location>
</feature>
<accession>I6ZI58</accession>
<dbReference type="VEuPathDB" id="MicrosporidiaDB:EROM_041430"/>
<feature type="region of interest" description="Disordered" evidence="1">
    <location>
        <begin position="352"/>
        <end position="401"/>
    </location>
</feature>
<dbReference type="KEGG" id="ero:EROM_041430"/>
<dbReference type="OrthoDB" id="2192975at2759"/>
<feature type="region of interest" description="Disordered" evidence="1">
    <location>
        <begin position="214"/>
        <end position="271"/>
    </location>
</feature>
<dbReference type="AlphaFoldDB" id="I6ZI58"/>
<reference evidence="2 3" key="1">
    <citation type="journal article" date="2012" name="Proc. Natl. Acad. Sci. U.S.A.">
        <title>Gain and loss of multiple functionally related, horizontally transferred genes in the reduced genomes of two microsporidian parasites.</title>
        <authorList>
            <person name="Pombert J.-F."/>
            <person name="Selman M."/>
            <person name="Burki F."/>
            <person name="Bardell F.T."/>
            <person name="Farinelli L."/>
            <person name="Solter L.F."/>
            <person name="Whitman D.W."/>
            <person name="Weiss L.M."/>
            <person name="Corradi N."/>
            <person name="Keeling P.J."/>
        </authorList>
    </citation>
    <scope>NUCLEOTIDE SEQUENCE [LARGE SCALE GENOMIC DNA]</scope>
    <source>
        <strain evidence="2 3">SJ-2008</strain>
    </source>
</reference>
<sequence length="598" mass="66477">MIILMIIGYLHAIQNELTARCRRYGISLNDCLNSVYLPKKEYDEYLQSFNLPIVRDSSCNKGRCMAVVYKDVNRCMNCRKGECKDECREFEWMRESLANRAIDSYKRDSEPQFPFIHVIHHREESGNDRMITSKTIEPPSVSYKSVTVIETKTETVSEKPMTTSKSEDKRDTPIASEASKTCETQREEVKTVLKTVEVPKMIEKTSCALYSGNQEKQKKFEDNNSKVSAEDIEKPYSIPTSIRRSKFKDTSCDEEKTGYEEEGEKDSEDKYRNEPTVVTVTRVFSKTITTEKPITLYREVTTTIKSEVPIINYKLTTVRETSTITKIESSTKTETVVQTQYSTIVSTKTQYAQEPSATKESSIPIATHTISGGASKRDEPIKDVKTTETSTGKQNTTESPSVVYRTVTQPSISILTVTKTQENTVQLSSKNDGALSSAPQKMEGISTSSGGPGVGSLICTEKCSTVGASEVPEKKGTISSVVVSPLAAQSSSLVGRQDIIAELLPLVRKVLVEDSEETKSSKASKNTLVEKASDVVKTVTRTVVRTVGLEARNRGRHKIVYNTIFSYKKKPNCKKGVEGGKSKGCKDSEEVVVTTAYV</sequence>
<feature type="compositionally biased region" description="Polar residues" evidence="1">
    <location>
        <begin position="387"/>
        <end position="401"/>
    </location>
</feature>
<dbReference type="Proteomes" id="UP000010094">
    <property type="component" value="Chromosome IV"/>
</dbReference>
<dbReference type="EMBL" id="CP003521">
    <property type="protein sequence ID" value="AFN82908.1"/>
    <property type="molecule type" value="Genomic_DNA"/>
</dbReference>
<dbReference type="RefSeq" id="XP_009264405.1">
    <property type="nucleotide sequence ID" value="XM_009266130.1"/>
</dbReference>
<keyword evidence="3" id="KW-1185">Reference proteome</keyword>
<feature type="region of interest" description="Disordered" evidence="1">
    <location>
        <begin position="428"/>
        <end position="451"/>
    </location>
</feature>
<gene>
    <name evidence="2" type="ordered locus">EROM_041430</name>
</gene>